<protein>
    <recommendedName>
        <fullName evidence="1">CS domain-containing protein</fullName>
    </recommendedName>
</protein>
<proteinExistence type="predicted"/>
<sequence length="348" mass="36381">MSFRYVFIPCDPSISLEERTGDGSGGLASDKLLVEIKSYFASLSGPKGSPTPPSAASIRNHLISSGACRIDDLASIPDDVLVGMSSAAESGPASCEITALTVPTSANNHRGVSMYTLSDVSDSTAFNSRATSLVVACGGAPDARIHGDAFVSRYHDDENADIWVRVDISVDECNTSGGNAGTGAEWIMMARKKGGGGGTGTTRGTSGTMSNMLLGNKGGGNLMPQVEDGRELTAIASDGSTYFWSQSSAKESNENDDATVEIKIPTLPKGTKSKYVKVNFGKKSIKVTIAGQTLLVGSLGGEVVVDDCTYTIQDSTDSLQTKELCITLNKRRGCSGSWNFAVECDSSH</sequence>
<dbReference type="PROSITE" id="PS51203">
    <property type="entry name" value="CS"/>
    <property type="match status" value="1"/>
</dbReference>
<dbReference type="Gene3D" id="2.60.40.790">
    <property type="match status" value="1"/>
</dbReference>
<evidence type="ECO:0000313" key="2">
    <source>
        <dbReference type="EMBL" id="CAD8904471.1"/>
    </source>
</evidence>
<name>A0A7S1G3Z6_9STRA</name>
<dbReference type="InterPro" id="IPR007052">
    <property type="entry name" value="CS_dom"/>
</dbReference>
<feature type="domain" description="CS" evidence="1">
    <location>
        <begin position="237"/>
        <end position="342"/>
    </location>
</feature>
<dbReference type="PANTHER" id="PTHR12356">
    <property type="entry name" value="NUCLEAR MOVEMENT PROTEIN NUDC"/>
    <property type="match status" value="1"/>
</dbReference>
<dbReference type="EMBL" id="HBFR01043281">
    <property type="protein sequence ID" value="CAD8904471.1"/>
    <property type="molecule type" value="Transcribed_RNA"/>
</dbReference>
<reference evidence="2" key="1">
    <citation type="submission" date="2021-01" db="EMBL/GenBank/DDBJ databases">
        <authorList>
            <person name="Corre E."/>
            <person name="Pelletier E."/>
            <person name="Niang G."/>
            <person name="Scheremetjew M."/>
            <person name="Finn R."/>
            <person name="Kale V."/>
            <person name="Holt S."/>
            <person name="Cochrane G."/>
            <person name="Meng A."/>
            <person name="Brown T."/>
            <person name="Cohen L."/>
        </authorList>
    </citation>
    <scope>NUCLEOTIDE SEQUENCE</scope>
    <source>
        <strain evidence="2">308</strain>
    </source>
</reference>
<dbReference type="CDD" id="cd06467">
    <property type="entry name" value="p23_NUDC_like"/>
    <property type="match status" value="1"/>
</dbReference>
<dbReference type="GO" id="GO:0051082">
    <property type="term" value="F:unfolded protein binding"/>
    <property type="evidence" value="ECO:0007669"/>
    <property type="project" value="TreeGrafter"/>
</dbReference>
<dbReference type="AlphaFoldDB" id="A0A7S1G3Z6"/>
<evidence type="ECO:0000259" key="1">
    <source>
        <dbReference type="PROSITE" id="PS51203"/>
    </source>
</evidence>
<dbReference type="SUPFAM" id="SSF49764">
    <property type="entry name" value="HSP20-like chaperones"/>
    <property type="match status" value="1"/>
</dbReference>
<accession>A0A7S1G3Z6</accession>
<dbReference type="InterPro" id="IPR037898">
    <property type="entry name" value="NudC_fam"/>
</dbReference>
<gene>
    <name evidence="2" type="ORF">CHYS00102_LOCUS31691</name>
</gene>
<dbReference type="Pfam" id="PF04969">
    <property type="entry name" value="CS"/>
    <property type="match status" value="1"/>
</dbReference>
<organism evidence="2">
    <name type="scientific">Corethron hystrix</name>
    <dbReference type="NCBI Taxonomy" id="216773"/>
    <lineage>
        <taxon>Eukaryota</taxon>
        <taxon>Sar</taxon>
        <taxon>Stramenopiles</taxon>
        <taxon>Ochrophyta</taxon>
        <taxon>Bacillariophyta</taxon>
        <taxon>Coscinodiscophyceae</taxon>
        <taxon>Corethrophycidae</taxon>
        <taxon>Corethrales</taxon>
        <taxon>Corethraceae</taxon>
        <taxon>Corethron</taxon>
    </lineage>
</organism>
<dbReference type="GO" id="GO:0005737">
    <property type="term" value="C:cytoplasm"/>
    <property type="evidence" value="ECO:0007669"/>
    <property type="project" value="TreeGrafter"/>
</dbReference>
<dbReference type="InterPro" id="IPR008978">
    <property type="entry name" value="HSP20-like_chaperone"/>
</dbReference>
<dbReference type="GO" id="GO:0006457">
    <property type="term" value="P:protein folding"/>
    <property type="evidence" value="ECO:0007669"/>
    <property type="project" value="TreeGrafter"/>
</dbReference>